<evidence type="ECO:0000313" key="1">
    <source>
        <dbReference type="EMBL" id="ASZ76436.1"/>
    </source>
</evidence>
<dbReference type="EMBL" id="MF001355">
    <property type="protein sequence ID" value="ASZ76436.1"/>
    <property type="molecule type" value="Genomic_DNA"/>
</dbReference>
<keyword evidence="2" id="KW-1185">Reference proteome</keyword>
<reference evidence="1 2" key="1">
    <citation type="submission" date="2017-04" db="EMBL/GenBank/DDBJ databases">
        <title>Complete Genome Sequence of Lytic Bacteriophage PM2 Infecting Proteus mirabilis Isolates.</title>
        <authorList>
            <person name="Kim D."/>
            <person name="Kim Y.J."/>
            <person name="Han B.K."/>
            <person name="Kim H."/>
        </authorList>
    </citation>
    <scope>NUCLEOTIDE SEQUENCE [LARGE SCALE GENOMIC DNA]</scope>
</reference>
<protein>
    <submittedName>
        <fullName evidence="1">Uncharacterized protein</fullName>
    </submittedName>
</protein>
<organism evidence="1 2">
    <name type="scientific">Proteus phage PM2</name>
    <dbReference type="NCBI Taxonomy" id="2025809"/>
    <lineage>
        <taxon>Viruses</taxon>
        <taxon>Duplodnaviria</taxon>
        <taxon>Heunggongvirae</taxon>
        <taxon>Uroviricota</taxon>
        <taxon>Caudoviricetes</taxon>
        <taxon>Pantevenvirales</taxon>
        <taxon>Straboviridae</taxon>
        <taxon>Bragavirus</taxon>
        <taxon>Bragavirus pm2</taxon>
    </lineage>
</organism>
<proteinExistence type="predicted"/>
<dbReference type="GeneID" id="65109589"/>
<dbReference type="KEGG" id="vg:65109589"/>
<accession>A0A249XY75</accession>
<sequence length="78" mass="9066">MTVEELKASVINRAMSFIFRDISNLAMDGYNELYYKLPEDENIKEGIIKVLKSNGFMVSTTHDKIAYHDRVKISWSYS</sequence>
<dbReference type="RefSeq" id="YP_010092044.1">
    <property type="nucleotide sequence ID" value="NC_055727.1"/>
</dbReference>
<evidence type="ECO:0000313" key="2">
    <source>
        <dbReference type="Proteomes" id="UP000257595"/>
    </source>
</evidence>
<name>A0A249XY75_9CAUD</name>
<dbReference type="Proteomes" id="UP000257595">
    <property type="component" value="Segment"/>
</dbReference>